<keyword evidence="6" id="KW-0328">Glycosyltransferase</keyword>
<keyword evidence="7" id="KW-0808">Transferase</keyword>
<comment type="similarity">
    <text evidence="3">Belongs to the purine/pyrimidine phosphoribosyltransferase family. PyrE subfamily.</text>
</comment>
<keyword evidence="8" id="KW-0665">Pyrimidine biosynthesis</keyword>
<evidence type="ECO:0000256" key="8">
    <source>
        <dbReference type="ARBA" id="ARBA00022975"/>
    </source>
</evidence>
<proteinExistence type="inferred from homology"/>
<dbReference type="GO" id="GO:0006207">
    <property type="term" value="P:'de novo' pyrimidine nucleobase biosynthetic process"/>
    <property type="evidence" value="ECO:0007669"/>
    <property type="project" value="TreeGrafter"/>
</dbReference>
<dbReference type="SUPFAM" id="SSF53271">
    <property type="entry name" value="PRTase-like"/>
    <property type="match status" value="1"/>
</dbReference>
<dbReference type="GO" id="GO:0044205">
    <property type="term" value="P:'de novo' UMP biosynthetic process"/>
    <property type="evidence" value="ECO:0007669"/>
    <property type="project" value="UniProtKB-UniPathway"/>
</dbReference>
<dbReference type="GO" id="GO:0004588">
    <property type="term" value="F:orotate phosphoribosyltransferase activity"/>
    <property type="evidence" value="ECO:0007669"/>
    <property type="project" value="UniProtKB-EC"/>
</dbReference>
<evidence type="ECO:0000259" key="9">
    <source>
        <dbReference type="Pfam" id="PF00156"/>
    </source>
</evidence>
<comment type="subunit">
    <text evidence="4">Homodimer.</text>
</comment>
<dbReference type="InterPro" id="IPR000836">
    <property type="entry name" value="PRTase_dom"/>
</dbReference>
<dbReference type="PANTHER" id="PTHR46683">
    <property type="entry name" value="OROTATE PHOSPHORIBOSYLTRANSFERASE 1-RELATED"/>
    <property type="match status" value="1"/>
</dbReference>
<accession>A0A8H7CJZ4</accession>
<evidence type="ECO:0000256" key="3">
    <source>
        <dbReference type="ARBA" id="ARBA00006340"/>
    </source>
</evidence>
<organism evidence="10 11">
    <name type="scientific">Mycena sanguinolenta</name>
    <dbReference type="NCBI Taxonomy" id="230812"/>
    <lineage>
        <taxon>Eukaryota</taxon>
        <taxon>Fungi</taxon>
        <taxon>Dikarya</taxon>
        <taxon>Basidiomycota</taxon>
        <taxon>Agaricomycotina</taxon>
        <taxon>Agaricomycetes</taxon>
        <taxon>Agaricomycetidae</taxon>
        <taxon>Agaricales</taxon>
        <taxon>Marasmiineae</taxon>
        <taxon>Mycenaceae</taxon>
        <taxon>Mycena</taxon>
    </lineage>
</organism>
<comment type="pathway">
    <text evidence="2">Pyrimidine metabolism; UMP biosynthesis via de novo pathway; UMP from orotate: step 1/2.</text>
</comment>
<evidence type="ECO:0000256" key="7">
    <source>
        <dbReference type="ARBA" id="ARBA00022679"/>
    </source>
</evidence>
<dbReference type="EMBL" id="JACAZH010000032">
    <property type="protein sequence ID" value="KAF7338772.1"/>
    <property type="molecule type" value="Genomic_DNA"/>
</dbReference>
<evidence type="ECO:0000313" key="10">
    <source>
        <dbReference type="EMBL" id="KAF7338772.1"/>
    </source>
</evidence>
<dbReference type="AlphaFoldDB" id="A0A8H7CJZ4"/>
<dbReference type="InterPro" id="IPR023031">
    <property type="entry name" value="OPRT"/>
</dbReference>
<dbReference type="GO" id="GO:0046132">
    <property type="term" value="P:pyrimidine ribonucleoside biosynthetic process"/>
    <property type="evidence" value="ECO:0007669"/>
    <property type="project" value="TreeGrafter"/>
</dbReference>
<dbReference type="NCBIfam" id="TIGR00336">
    <property type="entry name" value="pyrE"/>
    <property type="match status" value="1"/>
</dbReference>
<dbReference type="EC" id="2.4.2.10" evidence="5"/>
<evidence type="ECO:0000256" key="4">
    <source>
        <dbReference type="ARBA" id="ARBA00011738"/>
    </source>
</evidence>
<dbReference type="CDD" id="cd06223">
    <property type="entry name" value="PRTases_typeI"/>
    <property type="match status" value="1"/>
</dbReference>
<gene>
    <name evidence="10" type="ORF">MSAN_02199700</name>
</gene>
<evidence type="ECO:0000256" key="6">
    <source>
        <dbReference type="ARBA" id="ARBA00022676"/>
    </source>
</evidence>
<dbReference type="UniPathway" id="UPA00070">
    <property type="reaction ID" value="UER00119"/>
</dbReference>
<keyword evidence="11" id="KW-1185">Reference proteome</keyword>
<dbReference type="InterPro" id="IPR004467">
    <property type="entry name" value="Or_phspho_trans_dom"/>
</dbReference>
<dbReference type="HAMAP" id="MF_01208">
    <property type="entry name" value="PyrE"/>
    <property type="match status" value="1"/>
</dbReference>
<dbReference type="Pfam" id="PF00156">
    <property type="entry name" value="Pribosyltran"/>
    <property type="match status" value="1"/>
</dbReference>
<reference evidence="10" key="1">
    <citation type="submission" date="2020-05" db="EMBL/GenBank/DDBJ databases">
        <title>Mycena genomes resolve the evolution of fungal bioluminescence.</title>
        <authorList>
            <person name="Tsai I.J."/>
        </authorList>
    </citation>
    <scope>NUCLEOTIDE SEQUENCE</scope>
    <source>
        <strain evidence="10">160909Yilan</strain>
    </source>
</reference>
<sequence length="242" mass="26066">MTELAGYQSDLIQHSMEIGALKFGSFTLKSGRFVTFKEIKPAPEPNHSVSPYFFNAGLLNSGPILAILSTAYASTIVSAQTSSSAPFPTFDVLFGPSYKGIPFAATTALLLHTQHGLSVGLAYDRKEIKDHGEGGKMVGVPVTGKKVVILDDVMTSGKAIRTAIDTVLAHGGEVVGVVQCLDREEIGQDGASSTVKEIEGLIGEGRVKSILRMRDLIVWLEKNGMAEELESMKVYWDKYGLK</sequence>
<dbReference type="InterPro" id="IPR029057">
    <property type="entry name" value="PRTase-like"/>
</dbReference>
<dbReference type="OrthoDB" id="5553476at2759"/>
<dbReference type="PANTHER" id="PTHR46683:SF1">
    <property type="entry name" value="OROTATE PHOSPHORIBOSYLTRANSFERASE 1-RELATED"/>
    <property type="match status" value="1"/>
</dbReference>
<evidence type="ECO:0000313" key="11">
    <source>
        <dbReference type="Proteomes" id="UP000623467"/>
    </source>
</evidence>
<dbReference type="Proteomes" id="UP000623467">
    <property type="component" value="Unassembled WGS sequence"/>
</dbReference>
<comment type="function">
    <text evidence="1">Catalyzes the transfer of a ribosyl phosphate group from 5-phosphoribose 1-diphosphate to orotate, leading to the formation of orotidine monophosphate (OMP).</text>
</comment>
<comment type="caution">
    <text evidence="10">The sequence shown here is derived from an EMBL/GenBank/DDBJ whole genome shotgun (WGS) entry which is preliminary data.</text>
</comment>
<feature type="domain" description="Phosphoribosyltransferase" evidence="9">
    <location>
        <begin position="89"/>
        <end position="183"/>
    </location>
</feature>
<evidence type="ECO:0000256" key="1">
    <source>
        <dbReference type="ARBA" id="ARBA00003769"/>
    </source>
</evidence>
<evidence type="ECO:0000256" key="2">
    <source>
        <dbReference type="ARBA" id="ARBA00004889"/>
    </source>
</evidence>
<protein>
    <recommendedName>
        <fullName evidence="5">orotate phosphoribosyltransferase</fullName>
        <ecNumber evidence="5">2.4.2.10</ecNumber>
    </recommendedName>
</protein>
<name>A0A8H7CJZ4_9AGAR</name>
<dbReference type="GO" id="GO:0005737">
    <property type="term" value="C:cytoplasm"/>
    <property type="evidence" value="ECO:0007669"/>
    <property type="project" value="TreeGrafter"/>
</dbReference>
<evidence type="ECO:0000256" key="5">
    <source>
        <dbReference type="ARBA" id="ARBA00011971"/>
    </source>
</evidence>
<dbReference type="Gene3D" id="3.40.50.2020">
    <property type="match status" value="1"/>
</dbReference>